<dbReference type="PROSITE" id="PS51257">
    <property type="entry name" value="PROKAR_LIPOPROTEIN"/>
    <property type="match status" value="1"/>
</dbReference>
<dbReference type="AlphaFoldDB" id="A0A1G1X2E7"/>
<dbReference type="Proteomes" id="UP000177528">
    <property type="component" value="Unassembled WGS sequence"/>
</dbReference>
<organism evidence="2 3">
    <name type="scientific">Candidatus Andersenbacteria bacterium RIFCSPHIGHO2_12_FULL_45_11</name>
    <dbReference type="NCBI Taxonomy" id="1797281"/>
    <lineage>
        <taxon>Bacteria</taxon>
        <taxon>Candidatus Anderseniibacteriota</taxon>
    </lineage>
</organism>
<gene>
    <name evidence="2" type="ORF">A3D99_00470</name>
</gene>
<evidence type="ECO:0000313" key="3">
    <source>
        <dbReference type="Proteomes" id="UP000177528"/>
    </source>
</evidence>
<feature type="transmembrane region" description="Helical" evidence="1">
    <location>
        <begin position="29"/>
        <end position="49"/>
    </location>
</feature>
<evidence type="ECO:0000313" key="2">
    <source>
        <dbReference type="EMBL" id="OGY34178.1"/>
    </source>
</evidence>
<keyword evidence="1" id="KW-1133">Transmembrane helix</keyword>
<proteinExistence type="predicted"/>
<evidence type="ECO:0000256" key="1">
    <source>
        <dbReference type="SAM" id="Phobius"/>
    </source>
</evidence>
<feature type="transmembrane region" description="Helical" evidence="1">
    <location>
        <begin position="7"/>
        <end position="23"/>
    </location>
</feature>
<accession>A0A1G1X2E7</accession>
<keyword evidence="1" id="KW-0472">Membrane</keyword>
<name>A0A1G1X2E7_9BACT</name>
<protein>
    <submittedName>
        <fullName evidence="2">Uncharacterized protein</fullName>
    </submittedName>
</protein>
<comment type="caution">
    <text evidence="2">The sequence shown here is derived from an EMBL/GenBank/DDBJ whole genome shotgun (WGS) entry which is preliminary data.</text>
</comment>
<sequence length="161" mass="18847">MRRYLPPLMWIAFFGACVYLMGTKPTGGWWLLFQLLNWLFMLLCIFMLADSLHKIGVENRKLRDAFIRKVLTGIGIQEAEKTLSYENCEKLFGIVTDDLLYQEREVMLAFYGKYNGDTVKVYTMAHELGMELVEMQELLLIVFDKMSKQFATYTEFVHSGR</sequence>
<dbReference type="EMBL" id="MHHR01000020">
    <property type="protein sequence ID" value="OGY34178.1"/>
    <property type="molecule type" value="Genomic_DNA"/>
</dbReference>
<keyword evidence="1" id="KW-0812">Transmembrane</keyword>
<reference evidence="2 3" key="1">
    <citation type="journal article" date="2016" name="Nat. Commun.">
        <title>Thousands of microbial genomes shed light on interconnected biogeochemical processes in an aquifer system.</title>
        <authorList>
            <person name="Anantharaman K."/>
            <person name="Brown C.T."/>
            <person name="Hug L.A."/>
            <person name="Sharon I."/>
            <person name="Castelle C.J."/>
            <person name="Probst A.J."/>
            <person name="Thomas B.C."/>
            <person name="Singh A."/>
            <person name="Wilkins M.J."/>
            <person name="Karaoz U."/>
            <person name="Brodie E.L."/>
            <person name="Williams K.H."/>
            <person name="Hubbard S.S."/>
            <person name="Banfield J.F."/>
        </authorList>
    </citation>
    <scope>NUCLEOTIDE SEQUENCE [LARGE SCALE GENOMIC DNA]</scope>
</reference>